<dbReference type="PANTHER" id="PTHR31005:SF8">
    <property type="entry name" value="DUF4139 DOMAIN-CONTAINING PROTEIN"/>
    <property type="match status" value="1"/>
</dbReference>
<evidence type="ECO:0000313" key="6">
    <source>
        <dbReference type="Proteomes" id="UP000581135"/>
    </source>
</evidence>
<keyword evidence="1" id="KW-0175">Coiled coil</keyword>
<proteinExistence type="predicted"/>
<sequence>MQTTRIFSAAFFMAVATPFVADAKMAIELSQAPIDSVTVYPQGARIERRLALAMSVGSDTLELSGLTAALDPGSIRVATTNGGLRIASVESRLAYSTLAPRAEVRRLEAEIEALQDERTMLEDRLRVADRQLDLVGALIDAAASSEDAETTAPRSADHWRQMLTLIGEGSEAAYARQREARKALRGLIRRLETTQQELAALQTPGRETYSLVLALEASEAGSAEINLSYQVQAAQWRPLYDARLDTSEGKLALTQLAEVTQNSGEDWSQVALTLSTTRPRQMGALPNLGPWFLDLYDPRRRASMAQDKLAEAPAAESESLRKNELADAAGAGWEAQIVASEFAAEWRVPGRATLPADGAAHKLRLEERGFEVALSAKIMPKVSPVAYLVGELDYDGDAPLLPGEVSIYRDGAFVGRQSFGLLRPSETREIAFGLDDRIAVEYRLVTGEVASAGIIANDRKESRLYAIKVQNHHARPIAISVLDQLPVSRHEEIEVALLDESTTPSEFDVEERKGVLAWRWNAEPGEVKDLRFGYSIRFPENMAVVGL</sequence>
<evidence type="ECO:0000256" key="1">
    <source>
        <dbReference type="SAM" id="Coils"/>
    </source>
</evidence>
<dbReference type="PANTHER" id="PTHR31005">
    <property type="entry name" value="DUF4139 DOMAIN-CONTAINING PROTEIN"/>
    <property type="match status" value="1"/>
</dbReference>
<dbReference type="InterPro" id="IPR011935">
    <property type="entry name" value="CHP02231"/>
</dbReference>
<protein>
    <submittedName>
        <fullName evidence="5">Uncharacterized protein (TIGR02231 family)</fullName>
    </submittedName>
</protein>
<gene>
    <name evidence="5" type="ORF">FHR98_000105</name>
</gene>
<feature type="signal peptide" evidence="2">
    <location>
        <begin position="1"/>
        <end position="23"/>
    </location>
</feature>
<dbReference type="Proteomes" id="UP000581135">
    <property type="component" value="Unassembled WGS sequence"/>
</dbReference>
<dbReference type="InterPro" id="IPR025554">
    <property type="entry name" value="DUF4140"/>
</dbReference>
<keyword evidence="6" id="KW-1185">Reference proteome</keyword>
<evidence type="ECO:0000256" key="2">
    <source>
        <dbReference type="SAM" id="SignalP"/>
    </source>
</evidence>
<feature type="domain" description="DUF4140" evidence="4">
    <location>
        <begin position="37"/>
        <end position="134"/>
    </location>
</feature>
<dbReference type="AlphaFoldDB" id="A0A839SQ15"/>
<dbReference type="RefSeq" id="WP_183414655.1">
    <property type="nucleotide sequence ID" value="NZ_JACHXA010000001.1"/>
</dbReference>
<keyword evidence="2" id="KW-0732">Signal</keyword>
<evidence type="ECO:0000259" key="3">
    <source>
        <dbReference type="Pfam" id="PF13598"/>
    </source>
</evidence>
<dbReference type="Pfam" id="PF13598">
    <property type="entry name" value="DUF4139"/>
    <property type="match status" value="1"/>
</dbReference>
<dbReference type="InterPro" id="IPR037291">
    <property type="entry name" value="DUF4139"/>
</dbReference>
<feature type="chain" id="PRO_5032272287" evidence="2">
    <location>
        <begin position="24"/>
        <end position="547"/>
    </location>
</feature>
<dbReference type="Pfam" id="PF13600">
    <property type="entry name" value="DUF4140"/>
    <property type="match status" value="1"/>
</dbReference>
<dbReference type="EMBL" id="JACHXA010000001">
    <property type="protein sequence ID" value="MBB3063840.1"/>
    <property type="molecule type" value="Genomic_DNA"/>
</dbReference>
<comment type="caution">
    <text evidence="5">The sequence shown here is derived from an EMBL/GenBank/DDBJ whole genome shotgun (WGS) entry which is preliminary data.</text>
</comment>
<evidence type="ECO:0000313" key="5">
    <source>
        <dbReference type="EMBL" id="MBB3063840.1"/>
    </source>
</evidence>
<evidence type="ECO:0000259" key="4">
    <source>
        <dbReference type="Pfam" id="PF13600"/>
    </source>
</evidence>
<feature type="domain" description="DUF4139" evidence="3">
    <location>
        <begin position="225"/>
        <end position="540"/>
    </location>
</feature>
<organism evidence="5 6">
    <name type="scientific">Limibacillus halophilus</name>
    <dbReference type="NCBI Taxonomy" id="1579333"/>
    <lineage>
        <taxon>Bacteria</taxon>
        <taxon>Pseudomonadati</taxon>
        <taxon>Pseudomonadota</taxon>
        <taxon>Alphaproteobacteria</taxon>
        <taxon>Rhodospirillales</taxon>
        <taxon>Rhodovibrionaceae</taxon>
        <taxon>Limibacillus</taxon>
    </lineage>
</organism>
<name>A0A839SQ15_9PROT</name>
<reference evidence="5 6" key="1">
    <citation type="submission" date="2020-08" db="EMBL/GenBank/DDBJ databases">
        <title>Genomic Encyclopedia of Type Strains, Phase III (KMG-III): the genomes of soil and plant-associated and newly described type strains.</title>
        <authorList>
            <person name="Whitman W."/>
        </authorList>
    </citation>
    <scope>NUCLEOTIDE SEQUENCE [LARGE SCALE GENOMIC DNA]</scope>
    <source>
        <strain evidence="5 6">CECT 8803</strain>
    </source>
</reference>
<accession>A0A839SQ15</accession>
<feature type="coiled-coil region" evidence="1">
    <location>
        <begin position="104"/>
        <end position="131"/>
    </location>
</feature>
<dbReference type="NCBIfam" id="TIGR02231">
    <property type="entry name" value="mucoidy inhibitor MuiA family protein"/>
    <property type="match status" value="1"/>
</dbReference>